<keyword evidence="1" id="KW-0732">Signal</keyword>
<sequence>MGLCRFCKLIWMVVRSYLSLMESLSMVVDLVVPPSMLSKAKPTGLGYQMLDCKILSISASKTTG</sequence>
<proteinExistence type="predicted"/>
<keyword evidence="3" id="KW-1185">Reference proteome</keyword>
<evidence type="ECO:0000256" key="1">
    <source>
        <dbReference type="SAM" id="SignalP"/>
    </source>
</evidence>
<comment type="caution">
    <text evidence="2">The sequence shown here is derived from an EMBL/GenBank/DDBJ whole genome shotgun (WGS) entry which is preliminary data.</text>
</comment>
<accession>A0A7J9JT94</accession>
<reference evidence="2 3" key="1">
    <citation type="journal article" date="2019" name="Genome Biol. Evol.">
        <title>Insights into the evolution of the New World diploid cottons (Gossypium, subgenus Houzingenia) based on genome sequencing.</title>
        <authorList>
            <person name="Grover C.E."/>
            <person name="Arick M.A. 2nd"/>
            <person name="Thrash A."/>
            <person name="Conover J.L."/>
            <person name="Sanders W.S."/>
            <person name="Peterson D.G."/>
            <person name="Frelichowski J.E."/>
            <person name="Scheffler J.A."/>
            <person name="Scheffler B.E."/>
            <person name="Wendel J.F."/>
        </authorList>
    </citation>
    <scope>NUCLEOTIDE SEQUENCE [LARGE SCALE GENOMIC DNA]</scope>
    <source>
        <strain evidence="2">6</strain>
        <tissue evidence="2">Leaf</tissue>
    </source>
</reference>
<dbReference type="Proteomes" id="UP000593575">
    <property type="component" value="Unassembled WGS sequence"/>
</dbReference>
<gene>
    <name evidence="2" type="ORF">Goarm_009530</name>
</gene>
<name>A0A7J9JT94_9ROSI</name>
<dbReference type="AlphaFoldDB" id="A0A7J9JT94"/>
<feature type="chain" id="PRO_5029863048" evidence="1">
    <location>
        <begin position="24"/>
        <end position="64"/>
    </location>
</feature>
<organism evidence="2 3">
    <name type="scientific">Gossypium armourianum</name>
    <dbReference type="NCBI Taxonomy" id="34283"/>
    <lineage>
        <taxon>Eukaryota</taxon>
        <taxon>Viridiplantae</taxon>
        <taxon>Streptophyta</taxon>
        <taxon>Embryophyta</taxon>
        <taxon>Tracheophyta</taxon>
        <taxon>Spermatophyta</taxon>
        <taxon>Magnoliopsida</taxon>
        <taxon>eudicotyledons</taxon>
        <taxon>Gunneridae</taxon>
        <taxon>Pentapetalae</taxon>
        <taxon>rosids</taxon>
        <taxon>malvids</taxon>
        <taxon>Malvales</taxon>
        <taxon>Malvaceae</taxon>
        <taxon>Malvoideae</taxon>
        <taxon>Gossypium</taxon>
    </lineage>
</organism>
<feature type="signal peptide" evidence="1">
    <location>
        <begin position="1"/>
        <end position="23"/>
    </location>
</feature>
<evidence type="ECO:0000313" key="2">
    <source>
        <dbReference type="EMBL" id="MBA0837366.1"/>
    </source>
</evidence>
<evidence type="ECO:0000313" key="3">
    <source>
        <dbReference type="Proteomes" id="UP000593575"/>
    </source>
</evidence>
<dbReference type="EMBL" id="JABFAE010000009">
    <property type="protein sequence ID" value="MBA0837366.1"/>
    <property type="molecule type" value="Genomic_DNA"/>
</dbReference>
<protein>
    <submittedName>
        <fullName evidence="2">Uncharacterized protein</fullName>
    </submittedName>
</protein>